<proteinExistence type="predicted"/>
<evidence type="ECO:0000256" key="1">
    <source>
        <dbReference type="SAM" id="Phobius"/>
    </source>
</evidence>
<keyword evidence="1" id="KW-0812">Transmembrane</keyword>
<feature type="transmembrane region" description="Helical" evidence="1">
    <location>
        <begin position="132"/>
        <end position="151"/>
    </location>
</feature>
<evidence type="ECO:0000313" key="3">
    <source>
        <dbReference type="Proteomes" id="UP000001947"/>
    </source>
</evidence>
<reference evidence="2 3" key="1">
    <citation type="journal article" date="2008" name="PLoS Genet.">
        <title>Complete genome sequence of the complex carbohydrate-degrading marine bacterium, Saccharophagus degradans strain 2-40 T.</title>
        <authorList>
            <person name="Weiner R.M."/>
            <person name="Taylor L.E.II."/>
            <person name="Henrissat B."/>
            <person name="Hauser L."/>
            <person name="Land M."/>
            <person name="Coutinho P.M."/>
            <person name="Rancurel C."/>
            <person name="Saunders E.H."/>
            <person name="Longmire A.G."/>
            <person name="Zhang H."/>
            <person name="Bayer E.A."/>
            <person name="Gilbert H.J."/>
            <person name="Larimer F."/>
            <person name="Zhulin I.B."/>
            <person name="Ekborg N.A."/>
            <person name="Lamed R."/>
            <person name="Richardson P.M."/>
            <person name="Borovok I."/>
            <person name="Hutcheson S."/>
        </authorList>
    </citation>
    <scope>NUCLEOTIDE SEQUENCE [LARGE SCALE GENOMIC DNA]</scope>
    <source>
        <strain evidence="3">2-40 / ATCC 43961 / DSM 17024</strain>
    </source>
</reference>
<feature type="transmembrane region" description="Helical" evidence="1">
    <location>
        <begin position="51"/>
        <end position="73"/>
    </location>
</feature>
<sequence>MENPYRPPKPTEKRVFKTPIILPLSIAMVILIYAAYIFLHTTNAELGALAYVKTVSFEVFILCDVGIVLLILYNKKLIDIFLLEHPTIENKQSLERLKPIVRTNMYSSLFLLLFLALGSLTAIMAILNHDLIKGVIVAILSVITAIIINWYNPSERKVKHIETEDEQLEKELNAILQCWMHKPFPNF</sequence>
<organism evidence="2 3">
    <name type="scientific">Saccharophagus degradans (strain 2-40 / ATCC 43961 / DSM 17024)</name>
    <dbReference type="NCBI Taxonomy" id="203122"/>
    <lineage>
        <taxon>Bacteria</taxon>
        <taxon>Pseudomonadati</taxon>
        <taxon>Pseudomonadota</taxon>
        <taxon>Gammaproteobacteria</taxon>
        <taxon>Cellvibrionales</taxon>
        <taxon>Cellvibrionaceae</taxon>
        <taxon>Saccharophagus</taxon>
    </lineage>
</organism>
<keyword evidence="1" id="KW-0472">Membrane</keyword>
<dbReference type="EMBL" id="CP000282">
    <property type="protein sequence ID" value="ABD79967.1"/>
    <property type="molecule type" value="Genomic_DNA"/>
</dbReference>
<feature type="transmembrane region" description="Helical" evidence="1">
    <location>
        <begin position="20"/>
        <end position="39"/>
    </location>
</feature>
<feature type="transmembrane region" description="Helical" evidence="1">
    <location>
        <begin position="106"/>
        <end position="126"/>
    </location>
</feature>
<dbReference type="KEGG" id="sde:Sde_0705"/>
<protein>
    <submittedName>
        <fullName evidence="2">Uncharacterized protein</fullName>
    </submittedName>
</protein>
<dbReference type="AlphaFoldDB" id="Q21MW2"/>
<keyword evidence="1" id="KW-1133">Transmembrane helix</keyword>
<keyword evidence="3" id="KW-1185">Reference proteome</keyword>
<gene>
    <name evidence="2" type="ordered locus">Sde_0705</name>
</gene>
<dbReference type="OrthoDB" id="7060942at2"/>
<accession>Q21MW2</accession>
<dbReference type="eggNOG" id="ENOG502ZWWG">
    <property type="taxonomic scope" value="Bacteria"/>
</dbReference>
<dbReference type="RefSeq" id="WP_011467188.1">
    <property type="nucleotide sequence ID" value="NC_007912.1"/>
</dbReference>
<name>Q21MW2_SACD2</name>
<dbReference type="HOGENOM" id="CLU_1446669_0_0_6"/>
<evidence type="ECO:0000313" key="2">
    <source>
        <dbReference type="EMBL" id="ABD79967.1"/>
    </source>
</evidence>
<dbReference type="GeneID" id="98612389"/>
<dbReference type="Proteomes" id="UP000001947">
    <property type="component" value="Chromosome"/>
</dbReference>